<dbReference type="Pfam" id="PF14223">
    <property type="entry name" value="Retrotran_gag_2"/>
    <property type="match status" value="1"/>
</dbReference>
<comment type="caution">
    <text evidence="3">The sequence shown here is derived from an EMBL/GenBank/DDBJ whole genome shotgun (WGS) entry which is preliminary data.</text>
</comment>
<dbReference type="PANTHER" id="PTHR47481:SF40">
    <property type="entry name" value="RETROTRANSPOSON GAG DOMAIN-CONTAINING PROTEIN"/>
    <property type="match status" value="1"/>
</dbReference>
<protein>
    <recommendedName>
        <fullName evidence="2">Integrase catalytic domain-containing protein</fullName>
    </recommendedName>
</protein>
<accession>A0AAD8L247</accession>
<keyword evidence="4" id="KW-1185">Reference proteome</keyword>
<dbReference type="InterPro" id="IPR036397">
    <property type="entry name" value="RNaseH_sf"/>
</dbReference>
<sequence>MPPKPDTPEPSTNSNSKNTLHPMYTVTNIQNKVRVLDGEKVSYSSWVTLFHLHVRGHKVMHHIDGTPPPPKTDPEHDQWMTVDAIVLQWIYGTLSDEIFARVVEDESTAMEVWLRIKEIFLNNKGSRASALELEFNNLTLNSMPSLEAYCTKLKDLAGQLKYIDSHVSNQRLVLKLVCGLPKEFDTVASMINQQIPKWETACNMLRADLQRQNSRETNSSHASVMEATTDPPTQTRNNRRQVNRPGSNPKPQASSEPTQKQTTNPVQHRSTMASSPAYQQPPPWYPSPCPYPTQPHWPNTTKPTSYNQAPQALLTEINPLDPTALGEAFQAMHVESRDFENDQWYMDTGASSHISGDPAILSYSNSSCQVSKHKRLPFSGSTSVTLLPFDTVHCDLWTSPIGVNSIIKQFKRFANSHGLQFRFACPQTSQQNGKSERMIRRLNDIMFCVLTHASLPSIYWVDALHTVAYLHNILPSPKHKFLTPTARLYGRHRLMTISEFLDVLVTQTSHPQDLTNSPIAPPSVFFSECDENFNPVVKPTTIRMVLSLAISRGWKINQLDVKNAFLHGDLNETIYMYQPSGFKDPANPKFVCKLKKSLYGLKQAPRAWCQRFATFVKKCRFTSTVSDTSLFIYKKGSQMAYLLLYVDDIILTAFNNSLIRHFITTLSSDIAMTDLGQLHHFLGINVTKQKDGLFLFQQQYIHDVIAHANMTNCKPCATPVDTNSKLSANTRPPLPDGTSSHGLLLRPSKSVKLKAYYDIDWGGCPDSRKSTSGYCVFLGDNLVSCSSKRQPTISRSSAEVEYRGVANAVAETSWLRNLLIELRLPTMHATLVFVIIYQLCIYL</sequence>
<reference evidence="3" key="1">
    <citation type="journal article" date="2023" name="bioRxiv">
        <title>Improved chromosome-level genome assembly for marigold (Tagetes erecta).</title>
        <authorList>
            <person name="Jiang F."/>
            <person name="Yuan L."/>
            <person name="Wang S."/>
            <person name="Wang H."/>
            <person name="Xu D."/>
            <person name="Wang A."/>
            <person name="Fan W."/>
        </authorList>
    </citation>
    <scope>NUCLEOTIDE SEQUENCE</scope>
    <source>
        <strain evidence="3">WSJ</strain>
        <tissue evidence="3">Leaf</tissue>
    </source>
</reference>
<dbReference type="AlphaFoldDB" id="A0AAD8L247"/>
<name>A0AAD8L247_TARER</name>
<feature type="compositionally biased region" description="Pro residues" evidence="1">
    <location>
        <begin position="279"/>
        <end position="295"/>
    </location>
</feature>
<dbReference type="Proteomes" id="UP001229421">
    <property type="component" value="Unassembled WGS sequence"/>
</dbReference>
<organism evidence="3 4">
    <name type="scientific">Tagetes erecta</name>
    <name type="common">African marigold</name>
    <dbReference type="NCBI Taxonomy" id="13708"/>
    <lineage>
        <taxon>Eukaryota</taxon>
        <taxon>Viridiplantae</taxon>
        <taxon>Streptophyta</taxon>
        <taxon>Embryophyta</taxon>
        <taxon>Tracheophyta</taxon>
        <taxon>Spermatophyta</taxon>
        <taxon>Magnoliopsida</taxon>
        <taxon>eudicotyledons</taxon>
        <taxon>Gunneridae</taxon>
        <taxon>Pentapetalae</taxon>
        <taxon>asterids</taxon>
        <taxon>campanulids</taxon>
        <taxon>Asterales</taxon>
        <taxon>Asteraceae</taxon>
        <taxon>Asteroideae</taxon>
        <taxon>Heliantheae alliance</taxon>
        <taxon>Tageteae</taxon>
        <taxon>Tagetes</taxon>
    </lineage>
</organism>
<dbReference type="SUPFAM" id="SSF53098">
    <property type="entry name" value="Ribonuclease H-like"/>
    <property type="match status" value="1"/>
</dbReference>
<dbReference type="PANTHER" id="PTHR47481">
    <property type="match status" value="1"/>
</dbReference>
<dbReference type="EMBL" id="JAUHHV010000002">
    <property type="protein sequence ID" value="KAK1431376.1"/>
    <property type="molecule type" value="Genomic_DNA"/>
</dbReference>
<dbReference type="CDD" id="cd09272">
    <property type="entry name" value="RNase_HI_RT_Ty1"/>
    <property type="match status" value="1"/>
</dbReference>
<dbReference type="GO" id="GO:0003676">
    <property type="term" value="F:nucleic acid binding"/>
    <property type="evidence" value="ECO:0007669"/>
    <property type="project" value="InterPro"/>
</dbReference>
<dbReference type="PROSITE" id="PS50994">
    <property type="entry name" value="INTEGRASE"/>
    <property type="match status" value="1"/>
</dbReference>
<feature type="compositionally biased region" description="Polar residues" evidence="1">
    <location>
        <begin position="9"/>
        <end position="21"/>
    </location>
</feature>
<dbReference type="Pfam" id="PF07727">
    <property type="entry name" value="RVT_2"/>
    <property type="match status" value="1"/>
</dbReference>
<evidence type="ECO:0000313" key="3">
    <source>
        <dbReference type="EMBL" id="KAK1431376.1"/>
    </source>
</evidence>
<feature type="compositionally biased region" description="Polar residues" evidence="1">
    <location>
        <begin position="296"/>
        <end position="306"/>
    </location>
</feature>
<dbReference type="GO" id="GO:0015074">
    <property type="term" value="P:DNA integration"/>
    <property type="evidence" value="ECO:0007669"/>
    <property type="project" value="InterPro"/>
</dbReference>
<dbReference type="Gene3D" id="3.30.420.10">
    <property type="entry name" value="Ribonuclease H-like superfamily/Ribonuclease H"/>
    <property type="match status" value="1"/>
</dbReference>
<feature type="compositionally biased region" description="Polar residues" evidence="1">
    <location>
        <begin position="245"/>
        <end position="273"/>
    </location>
</feature>
<feature type="compositionally biased region" description="Polar residues" evidence="1">
    <location>
        <begin position="211"/>
        <end position="222"/>
    </location>
</feature>
<feature type="region of interest" description="Disordered" evidence="1">
    <location>
        <begin position="211"/>
        <end position="306"/>
    </location>
</feature>
<evidence type="ECO:0000313" key="4">
    <source>
        <dbReference type="Proteomes" id="UP001229421"/>
    </source>
</evidence>
<feature type="domain" description="Integrase catalytic" evidence="2">
    <location>
        <begin position="391"/>
        <end position="492"/>
    </location>
</feature>
<evidence type="ECO:0000259" key="2">
    <source>
        <dbReference type="PROSITE" id="PS50994"/>
    </source>
</evidence>
<evidence type="ECO:0000256" key="1">
    <source>
        <dbReference type="SAM" id="MobiDB-lite"/>
    </source>
</evidence>
<feature type="region of interest" description="Disordered" evidence="1">
    <location>
        <begin position="1"/>
        <end position="21"/>
    </location>
</feature>
<gene>
    <name evidence="3" type="ORF">QVD17_07833</name>
</gene>
<dbReference type="InterPro" id="IPR012337">
    <property type="entry name" value="RNaseH-like_sf"/>
</dbReference>
<dbReference type="InterPro" id="IPR013103">
    <property type="entry name" value="RVT_2"/>
</dbReference>
<dbReference type="SUPFAM" id="SSF56672">
    <property type="entry name" value="DNA/RNA polymerases"/>
    <property type="match status" value="1"/>
</dbReference>
<dbReference type="InterPro" id="IPR043502">
    <property type="entry name" value="DNA/RNA_pol_sf"/>
</dbReference>
<dbReference type="InterPro" id="IPR001584">
    <property type="entry name" value="Integrase_cat-core"/>
</dbReference>
<proteinExistence type="predicted"/>